<dbReference type="InParanoid" id="W7XBY0"/>
<accession>W7XBY0</accession>
<dbReference type="RefSeq" id="XP_012650585.1">
    <property type="nucleotide sequence ID" value="XM_012795131.1"/>
</dbReference>
<reference evidence="2" key="1">
    <citation type="journal article" date="2006" name="PLoS Biol.">
        <title>Macronuclear genome sequence of the ciliate Tetrahymena thermophila, a model eukaryote.</title>
        <authorList>
            <person name="Eisen J.A."/>
            <person name="Coyne R.S."/>
            <person name="Wu M."/>
            <person name="Wu D."/>
            <person name="Thiagarajan M."/>
            <person name="Wortman J.R."/>
            <person name="Badger J.H."/>
            <person name="Ren Q."/>
            <person name="Amedeo P."/>
            <person name="Jones K.M."/>
            <person name="Tallon L.J."/>
            <person name="Delcher A.L."/>
            <person name="Salzberg S.L."/>
            <person name="Silva J.C."/>
            <person name="Haas B.J."/>
            <person name="Majoros W.H."/>
            <person name="Farzad M."/>
            <person name="Carlton J.M."/>
            <person name="Smith R.K. Jr."/>
            <person name="Garg J."/>
            <person name="Pearlman R.E."/>
            <person name="Karrer K.M."/>
            <person name="Sun L."/>
            <person name="Manning G."/>
            <person name="Elde N.C."/>
            <person name="Turkewitz A.P."/>
            <person name="Asai D.J."/>
            <person name="Wilkes D.E."/>
            <person name="Wang Y."/>
            <person name="Cai H."/>
            <person name="Collins K."/>
            <person name="Stewart B.A."/>
            <person name="Lee S.R."/>
            <person name="Wilamowska K."/>
            <person name="Weinberg Z."/>
            <person name="Ruzzo W.L."/>
            <person name="Wloga D."/>
            <person name="Gaertig J."/>
            <person name="Frankel J."/>
            <person name="Tsao C.-C."/>
            <person name="Gorovsky M.A."/>
            <person name="Keeling P.J."/>
            <person name="Waller R.F."/>
            <person name="Patron N.J."/>
            <person name="Cherry J.M."/>
            <person name="Stover N.A."/>
            <person name="Krieger C.J."/>
            <person name="del Toro C."/>
            <person name="Ryder H.F."/>
            <person name="Williamson S.C."/>
            <person name="Barbeau R.A."/>
            <person name="Hamilton E.P."/>
            <person name="Orias E."/>
        </authorList>
    </citation>
    <scope>NUCLEOTIDE SEQUENCE [LARGE SCALE GENOMIC DNA]</scope>
    <source>
        <strain evidence="2">SB210</strain>
    </source>
</reference>
<dbReference type="EMBL" id="GG663307">
    <property type="protein sequence ID" value="EWS76880.1"/>
    <property type="molecule type" value="Genomic_DNA"/>
</dbReference>
<dbReference type="GeneID" id="24442554"/>
<proteinExistence type="predicted"/>
<dbReference type="KEGG" id="tet:TTHERM_002653334"/>
<evidence type="ECO:0000313" key="2">
    <source>
        <dbReference type="Proteomes" id="UP000009168"/>
    </source>
</evidence>
<dbReference type="Proteomes" id="UP000009168">
    <property type="component" value="Unassembled WGS sequence"/>
</dbReference>
<dbReference type="AlphaFoldDB" id="W7XBY0"/>
<protein>
    <submittedName>
        <fullName evidence="1">Uncharacterized protein</fullName>
    </submittedName>
</protein>
<organism evidence="1 2">
    <name type="scientific">Tetrahymena thermophila (strain SB210)</name>
    <dbReference type="NCBI Taxonomy" id="312017"/>
    <lineage>
        <taxon>Eukaryota</taxon>
        <taxon>Sar</taxon>
        <taxon>Alveolata</taxon>
        <taxon>Ciliophora</taxon>
        <taxon>Intramacronucleata</taxon>
        <taxon>Oligohymenophorea</taxon>
        <taxon>Hymenostomatida</taxon>
        <taxon>Tetrahymenina</taxon>
        <taxon>Tetrahymenidae</taxon>
        <taxon>Tetrahymena</taxon>
    </lineage>
</organism>
<sequence length="112" mass="12587">MLKLFTRTSKPSSKTPRTRLPLMKSLFYLTTSLNLYNPQLMTVVLRPTYTSPLLLSPILTVALLTPKDQLTPSRLLRMPSKKRNSKKSSPKLLPLLLLLSLSLLNASPPRTS</sequence>
<keyword evidence="2" id="KW-1185">Reference proteome</keyword>
<evidence type="ECO:0000313" key="1">
    <source>
        <dbReference type="EMBL" id="EWS76880.1"/>
    </source>
</evidence>
<name>W7XBY0_TETTS</name>
<gene>
    <name evidence="1" type="ORF">TTHERM_002653334</name>
</gene>